<dbReference type="PANTHER" id="PTHR14359">
    <property type="entry name" value="HOMO-OLIGOMERIC FLAVIN CONTAINING CYS DECARBOXYLASE FAMILY"/>
    <property type="match status" value="1"/>
</dbReference>
<evidence type="ECO:0000256" key="1">
    <source>
        <dbReference type="ARBA" id="ARBA00022793"/>
    </source>
</evidence>
<proteinExistence type="inferred from homology"/>
<organism evidence="5">
    <name type="scientific">bioreactor metagenome</name>
    <dbReference type="NCBI Taxonomy" id="1076179"/>
    <lineage>
        <taxon>unclassified sequences</taxon>
        <taxon>metagenomes</taxon>
        <taxon>ecological metagenomes</taxon>
    </lineage>
</organism>
<dbReference type="GO" id="GO:0015937">
    <property type="term" value="P:coenzyme A biosynthetic process"/>
    <property type="evidence" value="ECO:0007669"/>
    <property type="project" value="InterPro"/>
</dbReference>
<dbReference type="AlphaFoldDB" id="A0A644WQ57"/>
<dbReference type="Pfam" id="PF02441">
    <property type="entry name" value="Flavoprotein"/>
    <property type="match status" value="1"/>
</dbReference>
<dbReference type="Pfam" id="PF04127">
    <property type="entry name" value="DFP"/>
    <property type="match status" value="1"/>
</dbReference>
<dbReference type="InterPro" id="IPR005252">
    <property type="entry name" value="CoaBC"/>
</dbReference>
<dbReference type="Gene3D" id="3.40.50.1950">
    <property type="entry name" value="Flavin prenyltransferase-like"/>
    <property type="match status" value="1"/>
</dbReference>
<dbReference type="EMBL" id="VSSQ01001168">
    <property type="protein sequence ID" value="MPM05819.1"/>
    <property type="molecule type" value="Genomic_DNA"/>
</dbReference>
<dbReference type="InterPro" id="IPR003382">
    <property type="entry name" value="Flavoprotein"/>
</dbReference>
<dbReference type="SUPFAM" id="SSF102645">
    <property type="entry name" value="CoaB-like"/>
    <property type="match status" value="1"/>
</dbReference>
<evidence type="ECO:0000256" key="2">
    <source>
        <dbReference type="ARBA" id="ARBA00023239"/>
    </source>
</evidence>
<dbReference type="GO" id="GO:0004633">
    <property type="term" value="F:phosphopantothenoylcysteine decarboxylase activity"/>
    <property type="evidence" value="ECO:0007669"/>
    <property type="project" value="InterPro"/>
</dbReference>
<dbReference type="Gene3D" id="3.40.50.10300">
    <property type="entry name" value="CoaB-like"/>
    <property type="match status" value="1"/>
</dbReference>
<dbReference type="GO" id="GO:0071513">
    <property type="term" value="C:phosphopantothenoylcysteine decarboxylase complex"/>
    <property type="evidence" value="ECO:0007669"/>
    <property type="project" value="TreeGrafter"/>
</dbReference>
<comment type="caution">
    <text evidence="5">The sequence shown here is derived from an EMBL/GenBank/DDBJ whole genome shotgun (WGS) entry which is preliminary data.</text>
</comment>
<reference evidence="5" key="1">
    <citation type="submission" date="2019-08" db="EMBL/GenBank/DDBJ databases">
        <authorList>
            <person name="Kucharzyk K."/>
            <person name="Murdoch R.W."/>
            <person name="Higgins S."/>
            <person name="Loffler F."/>
        </authorList>
    </citation>
    <scope>NUCLEOTIDE SEQUENCE</scope>
</reference>
<dbReference type="NCBIfam" id="TIGR00521">
    <property type="entry name" value="coaBC_dfp"/>
    <property type="match status" value="1"/>
</dbReference>
<dbReference type="InterPro" id="IPR035929">
    <property type="entry name" value="CoaB-like_sf"/>
</dbReference>
<sequence>MKKLTDIHVVLGVCGSIAAVETIKLAHELRRRGAKVTGIISPAGCGIIHPDALTYACQNPALTQITGMVEHVKYCGEGGEADLLLIAPATANTISKIACGIDDTIITTFATTAIGRGMPVVVVPAMHESMYRHPAVRKNLETLKEYGIDVVPPRMEEEKAKIADIGEICLHVERAAAVQKLAGRRVLISGGSCREELDDVRILTTRSSGTMAKELALEAFRLGAEVTLVMNPIHGIVPCVKNVPVTTAADMHDAVLRESQGADYYLSAAAISDFSPKRVNGKIPSGQETSVTLEPLEKLITKISAKGIKIVGFKLGRDAEEEGRSLLEYDNIVLVLANRPETMGSAFGEYVFLQKDHKETVSGTKDEIAGKVWDVLV</sequence>
<evidence type="ECO:0000259" key="4">
    <source>
        <dbReference type="Pfam" id="PF04127"/>
    </source>
</evidence>
<dbReference type="InterPro" id="IPR036551">
    <property type="entry name" value="Flavin_trans-like"/>
</dbReference>
<dbReference type="HAMAP" id="MF_02225">
    <property type="entry name" value="CoaBC"/>
    <property type="match status" value="1"/>
</dbReference>
<dbReference type="GO" id="GO:0004632">
    <property type="term" value="F:phosphopantothenate--cysteine ligase activity"/>
    <property type="evidence" value="ECO:0007669"/>
    <property type="project" value="InterPro"/>
</dbReference>
<accession>A0A644WQ57</accession>
<keyword evidence="1" id="KW-0210">Decarboxylase</keyword>
<feature type="domain" description="DNA/pantothenate metabolism flavoprotein C-terminal" evidence="4">
    <location>
        <begin position="181"/>
        <end position="375"/>
    </location>
</feature>
<name>A0A644WQ57_9ZZZZ</name>
<dbReference type="SUPFAM" id="SSF52507">
    <property type="entry name" value="Homo-oligomeric flavin-containing Cys decarboxylases, HFCD"/>
    <property type="match status" value="1"/>
</dbReference>
<dbReference type="PANTHER" id="PTHR14359:SF6">
    <property type="entry name" value="PHOSPHOPANTOTHENOYLCYSTEINE DECARBOXYLASE"/>
    <property type="match status" value="1"/>
</dbReference>
<evidence type="ECO:0000313" key="5">
    <source>
        <dbReference type="EMBL" id="MPM05819.1"/>
    </source>
</evidence>
<gene>
    <name evidence="5" type="primary">coaBC_16</name>
    <name evidence="5" type="ORF">SDC9_52114</name>
</gene>
<feature type="domain" description="Flavoprotein" evidence="3">
    <location>
        <begin position="8"/>
        <end position="160"/>
    </location>
</feature>
<evidence type="ECO:0000259" key="3">
    <source>
        <dbReference type="Pfam" id="PF02441"/>
    </source>
</evidence>
<protein>
    <submittedName>
        <fullName evidence="5">Coenzyme A biosynthesis bifunctional protein CoaBC</fullName>
    </submittedName>
</protein>
<keyword evidence="2" id="KW-0456">Lyase</keyword>
<dbReference type="InterPro" id="IPR007085">
    <property type="entry name" value="DNA/pantothenate-metab_flavo_C"/>
</dbReference>
<dbReference type="GO" id="GO:0015941">
    <property type="term" value="P:pantothenate catabolic process"/>
    <property type="evidence" value="ECO:0007669"/>
    <property type="project" value="InterPro"/>
</dbReference>
<dbReference type="GO" id="GO:0010181">
    <property type="term" value="F:FMN binding"/>
    <property type="evidence" value="ECO:0007669"/>
    <property type="project" value="InterPro"/>
</dbReference>